<dbReference type="SUPFAM" id="SSF51206">
    <property type="entry name" value="cAMP-binding domain-like"/>
    <property type="match status" value="2"/>
</dbReference>
<feature type="region of interest" description="Disordered" evidence="3">
    <location>
        <begin position="1340"/>
        <end position="1360"/>
    </location>
</feature>
<dbReference type="VEuPathDB" id="TriTrypDB:Tc_MARK_3080"/>
<proteinExistence type="predicted"/>
<dbReference type="InterPro" id="IPR018490">
    <property type="entry name" value="cNMP-bd_dom_sf"/>
</dbReference>
<dbReference type="InterPro" id="IPR014710">
    <property type="entry name" value="RmlC-like_jellyroll"/>
</dbReference>
<name>A0A2V2VSF5_TRYCR</name>
<dbReference type="VEuPathDB" id="TriTrypDB:TCSYLVIO_004278"/>
<dbReference type="CDD" id="cd00038">
    <property type="entry name" value="CAP_ED"/>
    <property type="match status" value="2"/>
</dbReference>
<keyword evidence="5" id="KW-0282">Flagellum</keyword>
<dbReference type="VEuPathDB" id="TriTrypDB:BCY84_00683"/>
<evidence type="ECO:0000256" key="3">
    <source>
        <dbReference type="SAM" id="MobiDB-lite"/>
    </source>
</evidence>
<feature type="compositionally biased region" description="Basic and acidic residues" evidence="3">
    <location>
        <begin position="1128"/>
        <end position="1143"/>
    </location>
</feature>
<evidence type="ECO:0000313" key="5">
    <source>
        <dbReference type="EMBL" id="PWU99064.1"/>
    </source>
</evidence>
<dbReference type="GO" id="GO:0044877">
    <property type="term" value="F:protein-containing complex binding"/>
    <property type="evidence" value="ECO:0007669"/>
    <property type="project" value="TreeGrafter"/>
</dbReference>
<feature type="region of interest" description="Disordered" evidence="3">
    <location>
        <begin position="1116"/>
        <end position="1150"/>
    </location>
</feature>
<dbReference type="VEuPathDB" id="TriTrypDB:C4B63_10g116"/>
<feature type="coiled-coil region" evidence="2">
    <location>
        <begin position="1224"/>
        <end position="1251"/>
    </location>
</feature>
<reference evidence="5 6" key="1">
    <citation type="journal article" date="2018" name="Microb. Genom.">
        <title>Expanding an expanded genome: long-read sequencing of Trypanosoma cruzi.</title>
        <authorList>
            <person name="Berna L."/>
            <person name="Rodriguez M."/>
            <person name="Chiribao M.L."/>
            <person name="Parodi-Talice A."/>
            <person name="Pita S."/>
            <person name="Rijo G."/>
            <person name="Alvarez-Valin F."/>
            <person name="Robello C."/>
        </authorList>
    </citation>
    <scope>NUCLEOTIDE SEQUENCE [LARGE SCALE GENOMIC DNA]</scope>
    <source>
        <strain evidence="5 6">Dm28c</strain>
    </source>
</reference>
<dbReference type="Proteomes" id="UP000246121">
    <property type="component" value="Unassembled WGS sequence"/>
</dbReference>
<keyword evidence="5" id="KW-0969">Cilium</keyword>
<feature type="domain" description="Cyclic nucleotide-binding" evidence="4">
    <location>
        <begin position="367"/>
        <end position="501"/>
    </location>
</feature>
<dbReference type="VEuPathDB" id="TriTrypDB:TCDM_04276"/>
<dbReference type="VEuPathDB" id="TriTrypDB:TcCLB.506485.109"/>
<keyword evidence="1" id="KW-0407">Ion channel</keyword>
<dbReference type="VEuPathDB" id="TriTrypDB:ECC02_007319"/>
<feature type="domain" description="Cyclic nucleotide-binding" evidence="4">
    <location>
        <begin position="525"/>
        <end position="592"/>
    </location>
</feature>
<keyword evidence="1" id="KW-0813">Transport</keyword>
<dbReference type="VEuPathDB" id="TriTrypDB:C3747_47g246"/>
<feature type="compositionally biased region" description="Basic and acidic residues" evidence="3">
    <location>
        <begin position="1340"/>
        <end position="1358"/>
    </location>
</feature>
<dbReference type="PANTHER" id="PTHR45638:SF11">
    <property type="entry name" value="CYCLIC NUCLEOTIDE-GATED CATION CHANNEL SUBUNIT A"/>
    <property type="match status" value="1"/>
</dbReference>
<dbReference type="EMBL" id="PRFA01000010">
    <property type="protein sequence ID" value="PWU99064.1"/>
    <property type="molecule type" value="Genomic_DNA"/>
</dbReference>
<evidence type="ECO:0000259" key="4">
    <source>
        <dbReference type="PROSITE" id="PS50042"/>
    </source>
</evidence>
<dbReference type="VEuPathDB" id="TriTrypDB:TcYC6_0079900"/>
<feature type="region of interest" description="Disordered" evidence="3">
    <location>
        <begin position="1182"/>
        <end position="1203"/>
    </location>
</feature>
<sequence length="1409" mass="157332">MQSRTELPLATASMSLSFRKRKSGCSTVGEDEPMVTGIEVDRLSFINTALCAVPGNTLRAFFAPVMAVRLSLLRRRRLTQRHLSSPPARSDKMFQEGVRVLTKALVDASLELLETPMPLDEKELATALRGKLTPVCYEPGAVLAYPGEVPEGLFVHVVLSGSVQVVNYQTQNRKGPIADSSKRQYFFSNDLLRLNGLLGLQPELFRLVSAPVEIPGDAASDVVSNSTVSTSIQRTLRRASRIIGQPTLLATRTELFRAPYVCCAAEALGLEPFRLATVTAEAASPDGKRETNCDSRVTVTMRVRANDLHNALIEIALRQRDKSKTPVSQLGTLRNVPGLLDYIAAARVKSISRHYPLNEILMRQSWLLQDTPAHTIRFLVTHLTPRFYFPGEVILCPHSMSRQLCFLRRGTLTIEEPPSTGFRGAGNHCCGDYNPKRKILQEVPVGASFGELSVLFGEPRQFVLRAQTACDVWCLSCQSFAATVRRDDALRRNLLSKAAALRMRWLGEQRFTSSLARVLRDSCELFREAPDSFIRLVQERMEPVVYPPGTLLTSISTRCMEMLIILHGRVTSIVDGVAEYGPGSVIGEPTIIEHRWPLGLVSKSMVEGWKLTRFHLRDALRRIEILRRHSGEVGTHAPQLMQNIFVPPVPPCELDAVGRSRMPVVDPPPRGRTYMEFARWLAEIQLKAMCFQFRDFVKWSDISYNTLPGEVDERPSTGPPTESTEVANFDFINYKAVAAGNGVKALRRVKKNASAQPKSGRAVNTGSILPFYVNPAIAHQPFTEPYLRKPPSMFGGEAEPLLARQRALAADQNASVRVTSMPQLEKLKKLLENRDKLRRVETKQQELAEMQQERVDLGNVSRFGCPAPVHIFLRGNKPRVQITVEEAIGVGYVLQFPDTKSIQSCVSNIDSDVTIGLPHHRQRRRDMALTPNFRHHRRCFLFAASQLKEKSKEEAMLKEAAVRDAEKKENAQHLATLLMNEMSEKQSSLCILRSAVVGEGSNTSAPEWQRNSLFKSSSRGTLTPKRQSIASRHCSLPAKEQEEPAFLRQLRENPERAMNSLRSKLSLPRANTDGEAAENNFSRSISEANNSSNTMAQGNDLMERLRGVSGMHELKKTEASVNGIPPRRPSDKNGEKETDKTGGEDGSPLASFIADEKAPLFVDGYGQLGNLESGAVEELPAHSKSSVENPPLETNYWDAPSISNENTRDDNFASISRSFVMPTVREATLTMRRMQRNIDGLNAVAEEQKRERLQRLRRRVDCTDALLEDASILAEYQRIVEDWAANYAQHARDPLYVSEIPPLLLPEAGADYLAEEYQHIRRQQLTELIEARGTDGWHGEIEAKDRRAGKDKSEADKKSGRRVTTLIGAKKLGIPSKPLRNPLSHLSPEEYERWVAERDAVFAAAKRPS</sequence>
<dbReference type="GO" id="GO:0005221">
    <property type="term" value="F:intracellularly cyclic nucleotide-activated monoatomic cation channel activity"/>
    <property type="evidence" value="ECO:0007669"/>
    <property type="project" value="InterPro"/>
</dbReference>
<evidence type="ECO:0000256" key="2">
    <source>
        <dbReference type="SAM" id="Coils"/>
    </source>
</evidence>
<dbReference type="PROSITE" id="PS50042">
    <property type="entry name" value="CNMP_BINDING_3"/>
    <property type="match status" value="2"/>
</dbReference>
<dbReference type="VEuPathDB" id="TriTrypDB:TcG_02867"/>
<evidence type="ECO:0000256" key="1">
    <source>
        <dbReference type="ARBA" id="ARBA00023286"/>
    </source>
</evidence>
<dbReference type="VEuPathDB" id="TriTrypDB:TcCLB.503643.20"/>
<protein>
    <submittedName>
        <fullName evidence="5">Flagellar Member 6</fullName>
    </submittedName>
</protein>
<keyword evidence="5" id="KW-0966">Cell projection</keyword>
<feature type="coiled-coil region" evidence="2">
    <location>
        <begin position="833"/>
        <end position="860"/>
    </location>
</feature>
<accession>A0A2V2VSF5</accession>
<dbReference type="PANTHER" id="PTHR45638">
    <property type="entry name" value="CYCLIC NUCLEOTIDE-GATED CATION CHANNEL SUBUNIT A"/>
    <property type="match status" value="1"/>
</dbReference>
<keyword evidence="1" id="KW-0406">Ion transport</keyword>
<dbReference type="SMART" id="SM00100">
    <property type="entry name" value="cNMP"/>
    <property type="match status" value="2"/>
</dbReference>
<dbReference type="VEuPathDB" id="TriTrypDB:TcBrA4_0128550"/>
<organism evidence="5 6">
    <name type="scientific">Trypanosoma cruzi</name>
    <dbReference type="NCBI Taxonomy" id="5693"/>
    <lineage>
        <taxon>Eukaryota</taxon>
        <taxon>Discoba</taxon>
        <taxon>Euglenozoa</taxon>
        <taxon>Kinetoplastea</taxon>
        <taxon>Metakinetoplastina</taxon>
        <taxon>Trypanosomatida</taxon>
        <taxon>Trypanosomatidae</taxon>
        <taxon>Trypanosoma</taxon>
        <taxon>Schizotrypanum</taxon>
    </lineage>
</organism>
<dbReference type="Gene3D" id="2.60.120.10">
    <property type="entry name" value="Jelly Rolls"/>
    <property type="match status" value="2"/>
</dbReference>
<dbReference type="VEuPathDB" id="TriTrypDB:TcCL_ESM09690"/>
<dbReference type="InterPro" id="IPR000595">
    <property type="entry name" value="cNMP-bd_dom"/>
</dbReference>
<evidence type="ECO:0000313" key="6">
    <source>
        <dbReference type="Proteomes" id="UP000246121"/>
    </source>
</evidence>
<dbReference type="VEuPathDB" id="TriTrypDB:TcCLB.442495.10"/>
<keyword evidence="1" id="KW-1071">Ligand-gated ion channel</keyword>
<gene>
    <name evidence="5" type="ORF">C4B63_10g116</name>
</gene>
<keyword evidence="2" id="KW-0175">Coiled coil</keyword>
<comment type="caution">
    <text evidence="5">The sequence shown here is derived from an EMBL/GenBank/DDBJ whole genome shotgun (WGS) entry which is preliminary data.</text>
</comment>
<dbReference type="InterPro" id="IPR050866">
    <property type="entry name" value="CNG_cation_channel"/>
</dbReference>